<dbReference type="Pfam" id="PF11199">
    <property type="entry name" value="DUF2891"/>
    <property type="match status" value="1"/>
</dbReference>
<reference evidence="1 2" key="1">
    <citation type="submission" date="2024-04" db="EMBL/GenBank/DDBJ databases">
        <title>Human intestinal bacterial collection.</title>
        <authorList>
            <person name="Pauvert C."/>
            <person name="Hitch T.C.A."/>
            <person name="Clavel T."/>
        </authorList>
    </citation>
    <scope>NUCLEOTIDE SEQUENCE [LARGE SCALE GENOMIC DNA]</scope>
    <source>
        <strain evidence="1 2">CLA-AA-H197</strain>
    </source>
</reference>
<evidence type="ECO:0000313" key="1">
    <source>
        <dbReference type="EMBL" id="MEQ2638037.1"/>
    </source>
</evidence>
<accession>A0ABV1IGK8</accession>
<protein>
    <submittedName>
        <fullName evidence="1">DUF2891 family protein</fullName>
    </submittedName>
</protein>
<proteinExistence type="predicted"/>
<dbReference type="InterPro" id="IPR021365">
    <property type="entry name" value="DUF2891"/>
</dbReference>
<dbReference type="EMBL" id="JBBNGS010000011">
    <property type="protein sequence ID" value="MEQ2638037.1"/>
    <property type="molecule type" value="Genomic_DNA"/>
</dbReference>
<dbReference type="Proteomes" id="UP001478817">
    <property type="component" value="Unassembled WGS sequence"/>
</dbReference>
<gene>
    <name evidence="1" type="ORF">AAAT05_06760</name>
</gene>
<name>A0ABV1IGK8_9ACTN</name>
<sequence>MIGDLGFDLTADALGERGRAEALAGVTRCVLSQIERPYPCSERQTLAGPDDLELPRLRFPAFYGSFDWHSCVHSHWTLVRMLATGALAGDPELEDAAAAQLGRTFSPELMAAEAASWRSRVPAWEEKPYGWIWELALDAELMRLAATAESAHAADAAAWREAACPLTEEMRRRTMGWISGLSLPARTGVHSDTGWNLAMAIDCGRATGDAELAEAATAAARRLFLADECAPCAYEPQADTFTSSVLNEAALMARALDADEYAEWLEAYLPQLFRAHFSAPLIADLPGRWNGEGYLEVHTVALPTSRALAARDAAAALPAGPAQGRLSAEAARWLVEGVEDVQLSGYLADHWVGSFVCAALLGA</sequence>
<organism evidence="1 2">
    <name type="scientific">Paratractidigestivibacter faecalis</name>
    <dbReference type="NCBI Taxonomy" id="2292441"/>
    <lineage>
        <taxon>Bacteria</taxon>
        <taxon>Bacillati</taxon>
        <taxon>Actinomycetota</taxon>
        <taxon>Coriobacteriia</taxon>
        <taxon>Coriobacteriales</taxon>
        <taxon>Atopobiaceae</taxon>
        <taxon>Paratractidigestivibacter</taxon>
    </lineage>
</organism>
<comment type="caution">
    <text evidence="1">The sequence shown here is derived from an EMBL/GenBank/DDBJ whole genome shotgun (WGS) entry which is preliminary data.</text>
</comment>
<dbReference type="RefSeq" id="WP_349182639.1">
    <property type="nucleotide sequence ID" value="NZ_JBBNGS010000011.1"/>
</dbReference>
<keyword evidence="2" id="KW-1185">Reference proteome</keyword>
<evidence type="ECO:0000313" key="2">
    <source>
        <dbReference type="Proteomes" id="UP001478817"/>
    </source>
</evidence>